<evidence type="ECO:0000313" key="1">
    <source>
        <dbReference type="EMBL" id="ACO70899.1"/>
    </source>
</evidence>
<accession>D2DXS6</accession>
<organism evidence="1">
    <name type="scientific">uncultured Verrucomicrobiota bacterium</name>
    <dbReference type="NCBI Taxonomy" id="156588"/>
    <lineage>
        <taxon>Bacteria</taxon>
        <taxon>Pseudomonadati</taxon>
        <taxon>Verrucomicrobiota</taxon>
        <taxon>environmental samples</taxon>
    </lineage>
</organism>
<dbReference type="EMBL" id="FJ872373">
    <property type="protein sequence ID" value="ACO70899.1"/>
    <property type="molecule type" value="Genomic_DNA"/>
</dbReference>
<protein>
    <submittedName>
        <fullName evidence="1">Uncharacterized protein</fullName>
    </submittedName>
</protein>
<dbReference type="AlphaFoldDB" id="D2DXS6"/>
<proteinExistence type="predicted"/>
<sequence length="60" mass="6843">MPKPQSPAKLLIYLVPGRWAETRAPEIHGLLERFMKFFEKHLVAVIDLATFRVPQETGPA</sequence>
<reference evidence="1" key="1">
    <citation type="journal article" date="2010" name="FEMS Microbiol. Ecol.">
        <title>Phylogenetic and metagenomic analysis of Verrucomicrobia in former agricultural grassland soil.</title>
        <authorList>
            <person name="Kielak A."/>
            <person name="Rodrigues J.L.M."/>
            <person name="Kuramae E.E."/>
            <person name="Chain P.S.G."/>
            <person name="van Veen J.A."/>
            <person name="Kowalchuk G.A."/>
        </authorList>
    </citation>
    <scope>NUCLEOTIDE SEQUENCE</scope>
</reference>
<name>D2DXS6_9BACT</name>